<evidence type="ECO:0000313" key="1">
    <source>
        <dbReference type="EMBL" id="GAG05773.1"/>
    </source>
</evidence>
<dbReference type="AlphaFoldDB" id="X0UZR4"/>
<name>X0UZR4_9ZZZZ</name>
<reference evidence="1" key="1">
    <citation type="journal article" date="2014" name="Front. Microbiol.">
        <title>High frequency of phylogenetically diverse reductive dehalogenase-homologous genes in deep subseafloor sedimentary metagenomes.</title>
        <authorList>
            <person name="Kawai M."/>
            <person name="Futagami T."/>
            <person name="Toyoda A."/>
            <person name="Takaki Y."/>
            <person name="Nishi S."/>
            <person name="Hori S."/>
            <person name="Arai W."/>
            <person name="Tsubouchi T."/>
            <person name="Morono Y."/>
            <person name="Uchiyama I."/>
            <person name="Ito T."/>
            <person name="Fujiyama A."/>
            <person name="Inagaki F."/>
            <person name="Takami H."/>
        </authorList>
    </citation>
    <scope>NUCLEOTIDE SEQUENCE</scope>
    <source>
        <strain evidence="1">Expedition CK06-06</strain>
    </source>
</reference>
<dbReference type="Gene3D" id="3.40.630.10">
    <property type="entry name" value="Zn peptidases"/>
    <property type="match status" value="1"/>
</dbReference>
<protein>
    <submittedName>
        <fullName evidence="1">Uncharacterized protein</fullName>
    </submittedName>
</protein>
<gene>
    <name evidence="1" type="ORF">S01H1_32768</name>
</gene>
<accession>X0UZR4</accession>
<dbReference type="Gene3D" id="3.50.30.30">
    <property type="match status" value="1"/>
</dbReference>
<feature type="non-terminal residue" evidence="1">
    <location>
        <position position="261"/>
    </location>
</feature>
<sequence length="261" mass="29552">MFKKIYNLISKEFSGKNTKEVIGGIANFHRIQSSPGFREAASFCQKQLENYDIPLVKTHSYPATGSNSYWGCPVPKEWAIKSATLELIEPNGTKRYLCRFFENPCSVIQRSKATPLEGISGEVIILPNGMKDEDLEKLDLKDKFILTDDPDLKRLRLIAVNKLGAAGIIYDLVSELKPYRTRANFPTARRYTSFWYGTKGDEGDALGFVLSAEQGDDLRKIIKNNEKENEKLKKEGKPTKQVKVHAKIESSFYDGEMEVVE</sequence>
<dbReference type="EMBL" id="BARS01020309">
    <property type="protein sequence ID" value="GAG05773.1"/>
    <property type="molecule type" value="Genomic_DNA"/>
</dbReference>
<proteinExistence type="predicted"/>
<organism evidence="1">
    <name type="scientific">marine sediment metagenome</name>
    <dbReference type="NCBI Taxonomy" id="412755"/>
    <lineage>
        <taxon>unclassified sequences</taxon>
        <taxon>metagenomes</taxon>
        <taxon>ecological metagenomes</taxon>
    </lineage>
</organism>
<comment type="caution">
    <text evidence="1">The sequence shown here is derived from an EMBL/GenBank/DDBJ whole genome shotgun (WGS) entry which is preliminary data.</text>
</comment>